<evidence type="ECO:0000313" key="2">
    <source>
        <dbReference type="Proteomes" id="UP000256964"/>
    </source>
</evidence>
<dbReference type="EMBL" id="KZ857584">
    <property type="protein sequence ID" value="RDX40133.1"/>
    <property type="molecule type" value="Genomic_DNA"/>
</dbReference>
<protein>
    <recommendedName>
        <fullName evidence="3">F-box domain-containing protein</fullName>
    </recommendedName>
</protein>
<accession>A0A371CIN3</accession>
<gene>
    <name evidence="1" type="ORF">OH76DRAFT_1490558</name>
</gene>
<evidence type="ECO:0008006" key="3">
    <source>
        <dbReference type="Google" id="ProtNLM"/>
    </source>
</evidence>
<dbReference type="STRING" id="139420.A0A371CIN3"/>
<sequence length="533" mass="60356">MRKVPPEVWLEIFRQVPQSSDLYGINAASHEFRDLSTRAFHRDLIWQNERHAEQDLDVWEANPGMAVDVRSLCLGIGGEPSNKKSEEIAAILNTGLPPHNLEGSVPYSTAFIASRSRSRLSDAQVVLWARVRTFRNISSLTFHNMTVCKGHFCLIHDLSQLRSLRVSECKIDGTAADCVNNQTLPITELTMLALTRGHGARPRFEFPAGQIHLLHAVQLALGPGPAPLAPLPQLQMNQPLQIYDPFAHALSLAIAENLRTLTDRGWVAPARLEHLYVLRDCTITAPKLERSLHDDYDEEEEEEEEPYQDAHLYNFCAQARNLRTISTPVFTPSAVALLPEDLPPRLEAFAAPLDAAQFVVAHRDVKALGVLKCELNQHEAVGALTLIAHARPGLKMLVFEVKVWDAAVVSAVSQRFKELRHLKFVYGSGAPDEDFLVSLSQYLAKMPDLHTLEMYRLPRDGKFKPEYRTHLFDPSWGSIEEEMRDIVVPWNKFGQKLRRVQLISGYALTRRFEGETWKLEKVAKLKRVEYLDY</sequence>
<organism evidence="1 2">
    <name type="scientific">Lentinus brumalis</name>
    <dbReference type="NCBI Taxonomy" id="2498619"/>
    <lineage>
        <taxon>Eukaryota</taxon>
        <taxon>Fungi</taxon>
        <taxon>Dikarya</taxon>
        <taxon>Basidiomycota</taxon>
        <taxon>Agaricomycotina</taxon>
        <taxon>Agaricomycetes</taxon>
        <taxon>Polyporales</taxon>
        <taxon>Polyporaceae</taxon>
        <taxon>Lentinus</taxon>
    </lineage>
</organism>
<dbReference type="AlphaFoldDB" id="A0A371CIN3"/>
<dbReference type="OrthoDB" id="5354526at2759"/>
<keyword evidence="2" id="KW-1185">Reference proteome</keyword>
<name>A0A371CIN3_9APHY</name>
<evidence type="ECO:0000313" key="1">
    <source>
        <dbReference type="EMBL" id="RDX40133.1"/>
    </source>
</evidence>
<reference evidence="1 2" key="1">
    <citation type="journal article" date="2018" name="Biotechnol. Biofuels">
        <title>Integrative visual omics of the white-rot fungus Polyporus brumalis exposes the biotechnological potential of its oxidative enzymes for delignifying raw plant biomass.</title>
        <authorList>
            <person name="Miyauchi S."/>
            <person name="Rancon A."/>
            <person name="Drula E."/>
            <person name="Hage H."/>
            <person name="Chaduli D."/>
            <person name="Favel A."/>
            <person name="Grisel S."/>
            <person name="Henrissat B."/>
            <person name="Herpoel-Gimbert I."/>
            <person name="Ruiz-Duenas F.J."/>
            <person name="Chevret D."/>
            <person name="Hainaut M."/>
            <person name="Lin J."/>
            <person name="Wang M."/>
            <person name="Pangilinan J."/>
            <person name="Lipzen A."/>
            <person name="Lesage-Meessen L."/>
            <person name="Navarro D."/>
            <person name="Riley R."/>
            <person name="Grigoriev I.V."/>
            <person name="Zhou S."/>
            <person name="Raouche S."/>
            <person name="Rosso M.N."/>
        </authorList>
    </citation>
    <scope>NUCLEOTIDE SEQUENCE [LARGE SCALE GENOMIC DNA]</scope>
    <source>
        <strain evidence="1 2">BRFM 1820</strain>
    </source>
</reference>
<dbReference type="Proteomes" id="UP000256964">
    <property type="component" value="Unassembled WGS sequence"/>
</dbReference>
<proteinExistence type="predicted"/>